<evidence type="ECO:0000313" key="3">
    <source>
        <dbReference type="Proteomes" id="UP001604277"/>
    </source>
</evidence>
<feature type="transmembrane region" description="Helical" evidence="1">
    <location>
        <begin position="6"/>
        <end position="26"/>
    </location>
</feature>
<reference evidence="3" key="1">
    <citation type="submission" date="2024-07" db="EMBL/GenBank/DDBJ databases">
        <title>Two chromosome-level genome assemblies of Korean endemic species Abeliophyllum distichum and Forsythia ovata (Oleaceae).</title>
        <authorList>
            <person name="Jang H."/>
        </authorList>
    </citation>
    <scope>NUCLEOTIDE SEQUENCE [LARGE SCALE GENOMIC DNA]</scope>
</reference>
<evidence type="ECO:0000256" key="1">
    <source>
        <dbReference type="SAM" id="Phobius"/>
    </source>
</evidence>
<feature type="transmembrane region" description="Helical" evidence="1">
    <location>
        <begin position="122"/>
        <end position="143"/>
    </location>
</feature>
<proteinExistence type="predicted"/>
<evidence type="ECO:0000313" key="2">
    <source>
        <dbReference type="EMBL" id="KAL2545672.1"/>
    </source>
</evidence>
<dbReference type="Proteomes" id="UP001604277">
    <property type="component" value="Unassembled WGS sequence"/>
</dbReference>
<keyword evidence="1" id="KW-1133">Transmembrane helix</keyword>
<gene>
    <name evidence="2" type="ORF">Fot_14905</name>
</gene>
<sequence length="220" mass="24844">MKPSKYMIPDILWVSVLGVGLLALFLRSLPLVHIPRFTIHLVKGPLTQVEDFAFGSYPLSEANDLTASIDISVLQERLTNMINLGIGGHFIFTFAFSIQRALLEEINFDPSNLHSQSCRFPIQDFNFSSALGLFFFCYLLLLLTSRKQPKTRKENNSLAFIYSLKSHVSKIHGSGISNVFTFQPSPGIEFERQSFNWGFISHAILVVPCIPIRNWGEYGV</sequence>
<dbReference type="AlphaFoldDB" id="A0ABD1W7Y2"/>
<protein>
    <submittedName>
        <fullName evidence="2">Uncharacterized protein</fullName>
    </submittedName>
</protein>
<keyword evidence="3" id="KW-1185">Reference proteome</keyword>
<organism evidence="2 3">
    <name type="scientific">Forsythia ovata</name>
    <dbReference type="NCBI Taxonomy" id="205694"/>
    <lineage>
        <taxon>Eukaryota</taxon>
        <taxon>Viridiplantae</taxon>
        <taxon>Streptophyta</taxon>
        <taxon>Embryophyta</taxon>
        <taxon>Tracheophyta</taxon>
        <taxon>Spermatophyta</taxon>
        <taxon>Magnoliopsida</taxon>
        <taxon>eudicotyledons</taxon>
        <taxon>Gunneridae</taxon>
        <taxon>Pentapetalae</taxon>
        <taxon>asterids</taxon>
        <taxon>lamiids</taxon>
        <taxon>Lamiales</taxon>
        <taxon>Oleaceae</taxon>
        <taxon>Forsythieae</taxon>
        <taxon>Forsythia</taxon>
    </lineage>
</organism>
<keyword evidence="1" id="KW-0812">Transmembrane</keyword>
<name>A0ABD1W7Y2_9LAMI</name>
<dbReference type="EMBL" id="JBFOLJ010000004">
    <property type="protein sequence ID" value="KAL2545672.1"/>
    <property type="molecule type" value="Genomic_DNA"/>
</dbReference>
<accession>A0ABD1W7Y2</accession>
<keyword evidence="1" id="KW-0472">Membrane</keyword>
<comment type="caution">
    <text evidence="2">The sequence shown here is derived from an EMBL/GenBank/DDBJ whole genome shotgun (WGS) entry which is preliminary data.</text>
</comment>